<proteinExistence type="predicted"/>
<organism evidence="3 4">
    <name type="scientific">Apiotrichum porosum</name>
    <dbReference type="NCBI Taxonomy" id="105984"/>
    <lineage>
        <taxon>Eukaryota</taxon>
        <taxon>Fungi</taxon>
        <taxon>Dikarya</taxon>
        <taxon>Basidiomycota</taxon>
        <taxon>Agaricomycotina</taxon>
        <taxon>Tremellomycetes</taxon>
        <taxon>Trichosporonales</taxon>
        <taxon>Trichosporonaceae</taxon>
        <taxon>Apiotrichum</taxon>
    </lineage>
</organism>
<reference evidence="3 4" key="1">
    <citation type="submission" date="2018-11" db="EMBL/GenBank/DDBJ databases">
        <title>Genome sequence of Apiotrichum porosum DSM 27194.</title>
        <authorList>
            <person name="Aliyu H."/>
            <person name="Gorte O."/>
            <person name="Ochsenreither K."/>
        </authorList>
    </citation>
    <scope>NUCLEOTIDE SEQUENCE [LARGE SCALE GENOMIC DNA]</scope>
    <source>
        <strain evidence="3 4">DSM 27194</strain>
    </source>
</reference>
<dbReference type="Proteomes" id="UP000279236">
    <property type="component" value="Unassembled WGS sequence"/>
</dbReference>
<dbReference type="STRING" id="105984.A0A427XSH3"/>
<evidence type="ECO:0000256" key="2">
    <source>
        <dbReference type="SAM" id="Phobius"/>
    </source>
</evidence>
<feature type="region of interest" description="Disordered" evidence="1">
    <location>
        <begin position="103"/>
        <end position="158"/>
    </location>
</feature>
<keyword evidence="2" id="KW-0472">Membrane</keyword>
<dbReference type="RefSeq" id="XP_028476261.1">
    <property type="nucleotide sequence ID" value="XM_028623328.1"/>
</dbReference>
<sequence>MVAAAAVRDKRRTSSRSGSGRRLSATTKTTHPIAPWVLEYQGSASSAAFPMSADEGPDQNGFVFLNADDTEAERAKTRKRELSSLLIMSIVYVTFRVRRIVPTSPSSPHVPLAPITPQPKRSGSLPTEAKSERSRKTSMPAARSSGSPRSGTLSLEDDAPVGVGGHGCVWGTEDREYRECLDDGALFALLLAPLTAASMLHGSLTRLKSEPGSAVLPGWVIEAPLVIPTTPIRRISASVPSTSTEAIRALSALAISRRNLVQLFTLLSFVLLIHLTWSLRKEVILAKASGRTPSSPNALQTETESDARATPTYWLRRGELRRNLSVIGFSFLVTGFSVIFKIVTAYVGHGVWSG</sequence>
<evidence type="ECO:0000313" key="4">
    <source>
        <dbReference type="Proteomes" id="UP000279236"/>
    </source>
</evidence>
<accession>A0A427XSH3</accession>
<protein>
    <submittedName>
        <fullName evidence="3">Uncharacterized protein</fullName>
    </submittedName>
</protein>
<feature type="transmembrane region" description="Helical" evidence="2">
    <location>
        <begin position="260"/>
        <end position="279"/>
    </location>
</feature>
<evidence type="ECO:0000313" key="3">
    <source>
        <dbReference type="EMBL" id="RSH81806.1"/>
    </source>
</evidence>
<name>A0A427XSH3_9TREE</name>
<dbReference type="AlphaFoldDB" id="A0A427XSH3"/>
<keyword evidence="4" id="KW-1185">Reference proteome</keyword>
<evidence type="ECO:0000256" key="1">
    <source>
        <dbReference type="SAM" id="MobiDB-lite"/>
    </source>
</evidence>
<feature type="transmembrane region" description="Helical" evidence="2">
    <location>
        <begin position="324"/>
        <end position="347"/>
    </location>
</feature>
<comment type="caution">
    <text evidence="3">The sequence shown here is derived from an EMBL/GenBank/DDBJ whole genome shotgun (WGS) entry which is preliminary data.</text>
</comment>
<feature type="region of interest" description="Disordered" evidence="1">
    <location>
        <begin position="1"/>
        <end position="28"/>
    </location>
</feature>
<dbReference type="GeneID" id="39592541"/>
<feature type="compositionally biased region" description="Low complexity" evidence="1">
    <location>
        <begin position="15"/>
        <end position="24"/>
    </location>
</feature>
<dbReference type="EMBL" id="RSCE01000006">
    <property type="protein sequence ID" value="RSH81806.1"/>
    <property type="molecule type" value="Genomic_DNA"/>
</dbReference>
<feature type="compositionally biased region" description="Polar residues" evidence="1">
    <location>
        <begin position="144"/>
        <end position="153"/>
    </location>
</feature>
<keyword evidence="2" id="KW-1133">Transmembrane helix</keyword>
<keyword evidence="2" id="KW-0812">Transmembrane</keyword>
<gene>
    <name evidence="3" type="ORF">EHS24_007998</name>
</gene>